<organism evidence="1">
    <name type="scientific">Bird gammacoronavirus AnasCN24</name>
    <dbReference type="NCBI Taxonomy" id="3237959"/>
    <lineage>
        <taxon>Viruses</taxon>
        <taxon>Riboviria</taxon>
        <taxon>Orthornavirae</taxon>
        <taxon>Pisuviricota</taxon>
        <taxon>Pisoniviricetes</taxon>
        <taxon>Nidovirales</taxon>
        <taxon>Cornidovirineae</taxon>
        <taxon>Coronaviridae</taxon>
        <taxon>Orthocoronavirinae</taxon>
        <taxon>Gammacoronavirus</taxon>
    </lineage>
</organism>
<dbReference type="EMBL" id="PP845379">
    <property type="protein sequence ID" value="XDG23472.1"/>
    <property type="molecule type" value="Genomic_RNA"/>
</dbReference>
<name>A0AB39ACW2_9GAMC</name>
<evidence type="ECO:0000313" key="1">
    <source>
        <dbReference type="EMBL" id="XDG23456.1"/>
    </source>
</evidence>
<protein>
    <submittedName>
        <fullName evidence="1">Uncharacterized protein</fullName>
    </submittedName>
</protein>
<accession>A0AB39ACW2</accession>
<sequence>MAEIVGTPLQASLEKMESQLGFAVSECEWLHSKRATKGPLCLEGGLHYNCGLHFNAPRICCVCWSCPEHRRTLLSALISSRKEFVERETVV</sequence>
<reference evidence="1" key="1">
    <citation type="submission" date="2024-05" db="EMBL/GenBank/DDBJ databases">
        <title>Avian Migration-Mediated Cross-Species Transmission and Recombination Shaping the Diversity of Gammacoronaviruses and Deltacoronaviruses.</title>
        <authorList>
            <person name="Han Y."/>
            <person name="Xu P."/>
            <person name="Xu Y."/>
            <person name="Wang Y."/>
            <person name="Hu J."/>
            <person name="Ma M."/>
            <person name="Li Z."/>
            <person name="Bo S."/>
            <person name="Zhao C."/>
            <person name="Ji L."/>
            <person name="Yuan Y."/>
            <person name="Zhao W."/>
            <person name="Wang J."/>
            <person name="Jin Q."/>
            <person name="Wu Z."/>
            <person name="He G."/>
        </authorList>
    </citation>
    <scope>NUCLEOTIDE SEQUENCE</scope>
    <source>
        <strain evidence="1">AvAc-GammaCoV/SH20-SH02</strain>
        <strain evidence="2">AvAc-GammaCoV/SH20-SH54</strain>
    </source>
</reference>
<dbReference type="EMBL" id="PP845378">
    <property type="protein sequence ID" value="XDG23456.1"/>
    <property type="molecule type" value="Genomic_RNA"/>
</dbReference>
<evidence type="ECO:0000313" key="2">
    <source>
        <dbReference type="EMBL" id="XDG23472.1"/>
    </source>
</evidence>
<proteinExistence type="predicted"/>